<gene>
    <name evidence="3" type="ORF">GAH_01229</name>
</gene>
<dbReference type="Pfam" id="PF10609">
    <property type="entry name" value="ParA"/>
    <property type="match status" value="1"/>
</dbReference>
<keyword evidence="1" id="KW-0547">Nucleotide-binding</keyword>
<dbReference type="HOGENOM" id="CLU_1044292_0_0_2"/>
<dbReference type="InterPro" id="IPR033756">
    <property type="entry name" value="YlxH/NBP35"/>
</dbReference>
<evidence type="ECO:0000313" key="4">
    <source>
        <dbReference type="Proteomes" id="UP000034723"/>
    </source>
</evidence>
<keyword evidence="2" id="KW-0067">ATP-binding</keyword>
<dbReference type="Gene3D" id="3.40.50.300">
    <property type="entry name" value="P-loop containing nucleotide triphosphate hydrolases"/>
    <property type="match status" value="1"/>
</dbReference>
<dbReference type="PANTHER" id="PTHR43384">
    <property type="entry name" value="SEPTUM SITE-DETERMINING PROTEIN MIND HOMOLOG, CHLOROPLASTIC-RELATED"/>
    <property type="match status" value="1"/>
</dbReference>
<dbReference type="InParanoid" id="A0A0F7IEN7"/>
<proteinExistence type="predicted"/>
<dbReference type="EMBL" id="CP011267">
    <property type="protein sequence ID" value="AKG91465.1"/>
    <property type="molecule type" value="Genomic_DNA"/>
</dbReference>
<dbReference type="KEGG" id="gah:GAH_01229"/>
<dbReference type="GeneID" id="24803802"/>
<dbReference type="InterPro" id="IPR050625">
    <property type="entry name" value="ParA/MinD_ATPase"/>
</dbReference>
<name>A0A0F7IEN7_9EURY</name>
<dbReference type="InterPro" id="IPR027417">
    <property type="entry name" value="P-loop_NTPase"/>
</dbReference>
<reference evidence="3 4" key="1">
    <citation type="submission" date="2015-04" db="EMBL/GenBank/DDBJ databases">
        <title>The complete genome sequence of the hyperthermophilic, obligate iron-reducing archaeon Geoglobus ahangari strain 234T.</title>
        <authorList>
            <person name="Manzella M.P."/>
            <person name="Holmes D.E."/>
            <person name="Rocheleau J.M."/>
            <person name="Chung A."/>
            <person name="Reguera G."/>
            <person name="Kashefi K."/>
        </authorList>
    </citation>
    <scope>NUCLEOTIDE SEQUENCE [LARGE SCALE GENOMIC DNA]</scope>
    <source>
        <strain evidence="3 4">234</strain>
    </source>
</reference>
<evidence type="ECO:0000256" key="1">
    <source>
        <dbReference type="ARBA" id="ARBA00022741"/>
    </source>
</evidence>
<dbReference type="RefSeq" id="WP_048095357.1">
    <property type="nucleotide sequence ID" value="NZ_CP011267.1"/>
</dbReference>
<dbReference type="GO" id="GO:0005829">
    <property type="term" value="C:cytosol"/>
    <property type="evidence" value="ECO:0007669"/>
    <property type="project" value="TreeGrafter"/>
</dbReference>
<dbReference type="GO" id="GO:0016887">
    <property type="term" value="F:ATP hydrolysis activity"/>
    <property type="evidence" value="ECO:0007669"/>
    <property type="project" value="TreeGrafter"/>
</dbReference>
<dbReference type="GO" id="GO:0051782">
    <property type="term" value="P:negative regulation of cell division"/>
    <property type="evidence" value="ECO:0007669"/>
    <property type="project" value="TreeGrafter"/>
</dbReference>
<evidence type="ECO:0000256" key="2">
    <source>
        <dbReference type="ARBA" id="ARBA00022840"/>
    </source>
</evidence>
<dbReference type="GO" id="GO:0005524">
    <property type="term" value="F:ATP binding"/>
    <property type="evidence" value="ECO:0007669"/>
    <property type="project" value="UniProtKB-KW"/>
</dbReference>
<dbReference type="Proteomes" id="UP000034723">
    <property type="component" value="Chromosome"/>
</dbReference>
<dbReference type="SUPFAM" id="SSF52540">
    <property type="entry name" value="P-loop containing nucleoside triphosphate hydrolases"/>
    <property type="match status" value="1"/>
</dbReference>
<dbReference type="PANTHER" id="PTHR43384:SF10">
    <property type="entry name" value="ATPASE INVOLVED IN CHROMOSOME PARTITIONING, PARA_MIND FAMILY"/>
    <property type="match status" value="1"/>
</dbReference>
<dbReference type="OrthoDB" id="31168at2157"/>
<protein>
    <submittedName>
        <fullName evidence="3">ATPases involved in chromosome partitioning</fullName>
    </submittedName>
</protein>
<organism evidence="3 4">
    <name type="scientific">Geoglobus ahangari</name>
    <dbReference type="NCBI Taxonomy" id="113653"/>
    <lineage>
        <taxon>Archaea</taxon>
        <taxon>Methanobacteriati</taxon>
        <taxon>Methanobacteriota</taxon>
        <taxon>Archaeoglobi</taxon>
        <taxon>Archaeoglobales</taxon>
        <taxon>Archaeoglobaceae</taxon>
        <taxon>Geoglobus</taxon>
    </lineage>
</organism>
<evidence type="ECO:0000313" key="3">
    <source>
        <dbReference type="EMBL" id="AKG91465.1"/>
    </source>
</evidence>
<dbReference type="AlphaFoldDB" id="A0A0F7IEN7"/>
<accession>A0A0F7IEN7</accession>
<sequence>MGGESLVLAFPSGKGGVGKTTVAVNLAAALALRELRVVLIDTNFALPNLHLFLDVVPERTLTHYMSGDAGIDDIVGEVWVRDAAFDVIPSESLVDLKAKIDLNLLSDVINRLKGSYDILLLDMPPGLSKYVVLPLKASDAVVIVTSDFKASHSDALRVLKLVQGVGKPHLGFIVNMCRSGGSRYFETTDVFSTVPYDPFIRRAYTSGRTIFHTPVPGWLARSKRSFEGMAEKIAQLMV</sequence>
<dbReference type="STRING" id="113653.GAH_01229"/>
<keyword evidence="4" id="KW-1185">Reference proteome</keyword>
<dbReference type="GO" id="GO:0009898">
    <property type="term" value="C:cytoplasmic side of plasma membrane"/>
    <property type="evidence" value="ECO:0007669"/>
    <property type="project" value="TreeGrafter"/>
</dbReference>